<accession>A0ABV3Z0A3</accession>
<keyword evidence="7" id="KW-1185">Reference proteome</keyword>
<dbReference type="RefSeq" id="WP_369312090.1">
    <property type="nucleotide sequence ID" value="NZ_JBEHZE010000001.1"/>
</dbReference>
<reference evidence="6 7" key="1">
    <citation type="submission" date="2024-05" db="EMBL/GenBank/DDBJ databases">
        <title>Three bacterial strains, DH-69, EH-24, and ECK-19 isolated from coastal sediments.</title>
        <authorList>
            <person name="Ye Y.-Q."/>
            <person name="Du Z.-J."/>
        </authorList>
    </citation>
    <scope>NUCLEOTIDE SEQUENCE [LARGE SCALE GENOMIC DNA]</scope>
    <source>
        <strain evidence="6 7">ECK-19</strain>
    </source>
</reference>
<evidence type="ECO:0000256" key="3">
    <source>
        <dbReference type="ARBA" id="ARBA00023014"/>
    </source>
</evidence>
<dbReference type="NCBIfam" id="NF033668">
    <property type="entry name" value="rSAM_PA0069"/>
    <property type="match status" value="1"/>
</dbReference>
<evidence type="ECO:0000256" key="4">
    <source>
        <dbReference type="SAM" id="MobiDB-lite"/>
    </source>
</evidence>
<feature type="region of interest" description="Disordered" evidence="4">
    <location>
        <begin position="1"/>
        <end position="68"/>
    </location>
</feature>
<keyword evidence="2" id="KW-0408">Iron</keyword>
<dbReference type="EMBL" id="JBEHZE010000001">
    <property type="protein sequence ID" value="MEX6632226.1"/>
    <property type="molecule type" value="Genomic_DNA"/>
</dbReference>
<evidence type="ECO:0000259" key="5">
    <source>
        <dbReference type="PROSITE" id="PS51918"/>
    </source>
</evidence>
<feature type="domain" description="Radical SAM core" evidence="5">
    <location>
        <begin position="81"/>
        <end position="321"/>
    </location>
</feature>
<name>A0ABV3Z0A3_9PROT</name>
<dbReference type="SFLD" id="SFLDG01084">
    <property type="entry name" value="Uncharacterised_Radical_SAM_Su"/>
    <property type="match status" value="1"/>
</dbReference>
<evidence type="ECO:0000313" key="6">
    <source>
        <dbReference type="EMBL" id="MEX6632226.1"/>
    </source>
</evidence>
<proteinExistence type="predicted"/>
<organism evidence="6 7">
    <name type="scientific">Hyphococcus lacteus</name>
    <dbReference type="NCBI Taxonomy" id="3143536"/>
    <lineage>
        <taxon>Bacteria</taxon>
        <taxon>Pseudomonadati</taxon>
        <taxon>Pseudomonadota</taxon>
        <taxon>Alphaproteobacteria</taxon>
        <taxon>Parvularculales</taxon>
        <taxon>Parvularculaceae</taxon>
        <taxon>Hyphococcus</taxon>
    </lineage>
</organism>
<protein>
    <submittedName>
        <fullName evidence="6">PA0069 family radical SAM protein</fullName>
    </submittedName>
</protein>
<dbReference type="PANTHER" id="PTHR43432">
    <property type="entry name" value="SLR0285 PROTEIN"/>
    <property type="match status" value="1"/>
</dbReference>
<dbReference type="SMART" id="SM00729">
    <property type="entry name" value="Elp3"/>
    <property type="match status" value="1"/>
</dbReference>
<dbReference type="CDD" id="cd01335">
    <property type="entry name" value="Radical_SAM"/>
    <property type="match status" value="1"/>
</dbReference>
<dbReference type="PANTHER" id="PTHR43432:SF3">
    <property type="entry name" value="SLR0285 PROTEIN"/>
    <property type="match status" value="1"/>
</dbReference>
<evidence type="ECO:0000256" key="1">
    <source>
        <dbReference type="ARBA" id="ARBA00022723"/>
    </source>
</evidence>
<evidence type="ECO:0000256" key="2">
    <source>
        <dbReference type="ARBA" id="ARBA00023004"/>
    </source>
</evidence>
<dbReference type="SUPFAM" id="SSF102114">
    <property type="entry name" value="Radical SAM enzymes"/>
    <property type="match status" value="1"/>
</dbReference>
<dbReference type="Gene3D" id="3.80.30.30">
    <property type="match status" value="1"/>
</dbReference>
<dbReference type="InterPro" id="IPR058240">
    <property type="entry name" value="rSAM_sf"/>
</dbReference>
<dbReference type="PROSITE" id="PS51918">
    <property type="entry name" value="RADICAL_SAM"/>
    <property type="match status" value="1"/>
</dbReference>
<keyword evidence="1" id="KW-0479">Metal-binding</keyword>
<gene>
    <name evidence="6" type="ORF">ABFZ84_01575</name>
</gene>
<dbReference type="InterPro" id="IPR007197">
    <property type="entry name" value="rSAM"/>
</dbReference>
<comment type="caution">
    <text evidence="6">The sequence shown here is derived from an EMBL/GenBank/DDBJ whole genome shotgun (WGS) entry which is preliminary data.</text>
</comment>
<dbReference type="SFLD" id="SFLDS00029">
    <property type="entry name" value="Radical_SAM"/>
    <property type="match status" value="1"/>
</dbReference>
<dbReference type="Pfam" id="PF04055">
    <property type="entry name" value="Radical_SAM"/>
    <property type="match status" value="1"/>
</dbReference>
<keyword evidence="3" id="KW-0411">Iron-sulfur</keyword>
<sequence length="380" mass="42812">MARAAHLSFHPPHRPGVTADRDLPAKGSANGKGRGARSNQSGRYETEQRVEMDDGWDSDDALPPLRTDVTDETPRKIITFNDSPYVGFDRSINPYRGCEHGCIYCFARPTHAYMGLSPGLDFESRLFAKPSASKLLEKELSNKRYQPCAIAMGTNTDPYQPIEKRYQIMRGLLPVFAKFNHPVSVLTKSQLIVRDLDLLVPLAEKSLTRTMISITTRDKKLARSMEPRAAAPKWRFDAIRKMSDAGIDVGVMTAPMIPGLNDDEMESILEEAADAGAKFCGYTIIRLPLEVSPLFQEWLEAFAPNRAKRVMKHIRHMNGGRDYDPKWSRGGEIKTEYARLISMRFRKARTKYGLDKKLAPLDVSQFRVPPSVTGQYDLFG</sequence>
<evidence type="ECO:0000313" key="7">
    <source>
        <dbReference type="Proteomes" id="UP001560685"/>
    </source>
</evidence>
<dbReference type="InterPro" id="IPR040086">
    <property type="entry name" value="MJ0683-like"/>
</dbReference>
<dbReference type="Proteomes" id="UP001560685">
    <property type="component" value="Unassembled WGS sequence"/>
</dbReference>
<dbReference type="InterPro" id="IPR006638">
    <property type="entry name" value="Elp3/MiaA/NifB-like_rSAM"/>
</dbReference>